<dbReference type="GO" id="GO:0005737">
    <property type="term" value="C:cytoplasm"/>
    <property type="evidence" value="ECO:0007669"/>
    <property type="project" value="TreeGrafter"/>
</dbReference>
<dbReference type="Gene3D" id="1.10.1040.10">
    <property type="entry name" value="N-(1-d-carboxylethyl)-l-norvaline Dehydrogenase, domain 2"/>
    <property type="match status" value="1"/>
</dbReference>
<dbReference type="Pfam" id="PF08546">
    <property type="entry name" value="ApbA_C"/>
    <property type="match status" value="1"/>
</dbReference>
<dbReference type="InterPro" id="IPR013332">
    <property type="entry name" value="KPR_N"/>
</dbReference>
<dbReference type="GO" id="GO:0008677">
    <property type="term" value="F:2-dehydropantoate 2-reductase activity"/>
    <property type="evidence" value="ECO:0007669"/>
    <property type="project" value="UniProtKB-EC"/>
</dbReference>
<evidence type="ECO:0000259" key="11">
    <source>
        <dbReference type="Pfam" id="PF08546"/>
    </source>
</evidence>
<evidence type="ECO:0000256" key="1">
    <source>
        <dbReference type="ARBA" id="ARBA00004994"/>
    </source>
</evidence>
<keyword evidence="9" id="KW-0566">Pantothenate biosynthesis</keyword>
<evidence type="ECO:0000256" key="6">
    <source>
        <dbReference type="ARBA" id="ARBA00023002"/>
    </source>
</evidence>
<comment type="pathway">
    <text evidence="1 9">Cofactor biosynthesis; (R)-pantothenate biosynthesis; (R)-pantoate from 3-methyl-2-oxobutanoate: step 2/2.</text>
</comment>
<keyword evidence="5 9" id="KW-0521">NADP</keyword>
<gene>
    <name evidence="12" type="ORF">CA13_52170</name>
</gene>
<protein>
    <recommendedName>
        <fullName evidence="4 9">2-dehydropantoate 2-reductase</fullName>
        <ecNumber evidence="3 9">1.1.1.169</ecNumber>
    </recommendedName>
    <alternativeName>
        <fullName evidence="7 9">Ketopantoate reductase</fullName>
    </alternativeName>
</protein>
<proteinExistence type="inferred from homology"/>
<evidence type="ECO:0000256" key="4">
    <source>
        <dbReference type="ARBA" id="ARBA00019465"/>
    </source>
</evidence>
<dbReference type="InterPro" id="IPR013752">
    <property type="entry name" value="KPA_reductase"/>
</dbReference>
<evidence type="ECO:0000256" key="5">
    <source>
        <dbReference type="ARBA" id="ARBA00022857"/>
    </source>
</evidence>
<dbReference type="PANTHER" id="PTHR21708:SF26">
    <property type="entry name" value="2-DEHYDROPANTOATE 2-REDUCTASE"/>
    <property type="match status" value="1"/>
</dbReference>
<dbReference type="InterPro" id="IPR013328">
    <property type="entry name" value="6PGD_dom2"/>
</dbReference>
<dbReference type="Pfam" id="PF02558">
    <property type="entry name" value="ApbA"/>
    <property type="match status" value="1"/>
</dbReference>
<evidence type="ECO:0000259" key="10">
    <source>
        <dbReference type="Pfam" id="PF02558"/>
    </source>
</evidence>
<dbReference type="InterPro" id="IPR051402">
    <property type="entry name" value="KPR-Related"/>
</dbReference>
<dbReference type="InterPro" id="IPR008927">
    <property type="entry name" value="6-PGluconate_DH-like_C_sf"/>
</dbReference>
<evidence type="ECO:0000256" key="7">
    <source>
        <dbReference type="ARBA" id="ARBA00032024"/>
    </source>
</evidence>
<name>A0A5C5Z979_9BACT</name>
<evidence type="ECO:0000256" key="2">
    <source>
        <dbReference type="ARBA" id="ARBA00007870"/>
    </source>
</evidence>
<dbReference type="EC" id="1.1.1.169" evidence="3 9"/>
<evidence type="ECO:0000313" key="13">
    <source>
        <dbReference type="Proteomes" id="UP000315010"/>
    </source>
</evidence>
<keyword evidence="6 9" id="KW-0560">Oxidoreductase</keyword>
<accession>A0A5C5Z979</accession>
<reference evidence="12 13" key="1">
    <citation type="submission" date="2019-02" db="EMBL/GenBank/DDBJ databases">
        <title>Deep-cultivation of Planctomycetes and their phenomic and genomic characterization uncovers novel biology.</title>
        <authorList>
            <person name="Wiegand S."/>
            <person name="Jogler M."/>
            <person name="Boedeker C."/>
            <person name="Pinto D."/>
            <person name="Vollmers J."/>
            <person name="Rivas-Marin E."/>
            <person name="Kohn T."/>
            <person name="Peeters S.H."/>
            <person name="Heuer A."/>
            <person name="Rast P."/>
            <person name="Oberbeckmann S."/>
            <person name="Bunk B."/>
            <person name="Jeske O."/>
            <person name="Meyerdierks A."/>
            <person name="Storesund J.E."/>
            <person name="Kallscheuer N."/>
            <person name="Luecker S."/>
            <person name="Lage O.M."/>
            <person name="Pohl T."/>
            <person name="Merkel B.J."/>
            <person name="Hornburger P."/>
            <person name="Mueller R.-W."/>
            <person name="Bruemmer F."/>
            <person name="Labrenz M."/>
            <person name="Spormann A.M."/>
            <person name="Op Den Camp H."/>
            <person name="Overmann J."/>
            <person name="Amann R."/>
            <person name="Jetten M.S.M."/>
            <person name="Mascher T."/>
            <person name="Medema M.H."/>
            <person name="Devos D.P."/>
            <person name="Kaster A.-K."/>
            <person name="Ovreas L."/>
            <person name="Rohde M."/>
            <person name="Galperin M.Y."/>
            <person name="Jogler C."/>
        </authorList>
    </citation>
    <scope>NUCLEOTIDE SEQUENCE [LARGE SCALE GENOMIC DNA]</scope>
    <source>
        <strain evidence="12 13">CA13</strain>
    </source>
</reference>
<dbReference type="PANTHER" id="PTHR21708">
    <property type="entry name" value="PROBABLE 2-DEHYDROPANTOATE 2-REDUCTASE"/>
    <property type="match status" value="1"/>
</dbReference>
<evidence type="ECO:0000256" key="8">
    <source>
        <dbReference type="ARBA" id="ARBA00048793"/>
    </source>
</evidence>
<dbReference type="AlphaFoldDB" id="A0A5C5Z979"/>
<comment type="function">
    <text evidence="9">Catalyzes the NADPH-dependent reduction of ketopantoate into pantoic acid.</text>
</comment>
<dbReference type="InterPro" id="IPR003710">
    <property type="entry name" value="ApbA"/>
</dbReference>
<feature type="domain" description="Ketopantoate reductase C-terminal" evidence="11">
    <location>
        <begin position="186"/>
        <end position="302"/>
    </location>
</feature>
<dbReference type="Gene3D" id="3.40.50.720">
    <property type="entry name" value="NAD(P)-binding Rossmann-like Domain"/>
    <property type="match status" value="1"/>
</dbReference>
<evidence type="ECO:0000313" key="12">
    <source>
        <dbReference type="EMBL" id="TWT83750.1"/>
    </source>
</evidence>
<dbReference type="UniPathway" id="UPA00028">
    <property type="reaction ID" value="UER00004"/>
</dbReference>
<keyword evidence="13" id="KW-1185">Reference proteome</keyword>
<dbReference type="EMBL" id="SJPJ01000001">
    <property type="protein sequence ID" value="TWT83750.1"/>
    <property type="molecule type" value="Genomic_DNA"/>
</dbReference>
<dbReference type="OrthoDB" id="9800163at2"/>
<evidence type="ECO:0000256" key="9">
    <source>
        <dbReference type="RuleBase" id="RU362068"/>
    </source>
</evidence>
<dbReference type="GO" id="GO:0015940">
    <property type="term" value="P:pantothenate biosynthetic process"/>
    <property type="evidence" value="ECO:0007669"/>
    <property type="project" value="UniProtKB-UniPathway"/>
</dbReference>
<sequence>MTKNTYAVIGSGALGGLYGAMLARLGFDVHFLLNSDYDFVKKNGLNVESVWGDFHLSDVNAHASTETMPPCDVTIVGLKTTNNHLLSELLPSPTREGGVILVLQNGLDVELDSAEVVGEGRVFGGCCFLCSNKVGQGHIRHIDYGRIVFGQYGTVNDAMTKVGGQINADFNAAGIDTKFSDDLAVVRWRKLMWNIPFNGLSVALNASTKEIVENDAACQLADDLIREVHAGAAACGVKIPDEAIHITLDHTRKMKPYDSSMRLDFLQRRPMEIESILATPLRAVQKFGYSMPKVEMLYQQLSYLDAKNREAKGSCEDQESVPSR</sequence>
<dbReference type="FunFam" id="1.10.1040.10:FF:000017">
    <property type="entry name" value="2-dehydropantoate 2-reductase"/>
    <property type="match status" value="1"/>
</dbReference>
<dbReference type="NCBIfam" id="NF004887">
    <property type="entry name" value="PRK06249.1"/>
    <property type="match status" value="1"/>
</dbReference>
<dbReference type="InterPro" id="IPR036291">
    <property type="entry name" value="NAD(P)-bd_dom_sf"/>
</dbReference>
<dbReference type="SUPFAM" id="SSF48179">
    <property type="entry name" value="6-phosphogluconate dehydrogenase C-terminal domain-like"/>
    <property type="match status" value="1"/>
</dbReference>
<dbReference type="RefSeq" id="WP_146401112.1">
    <property type="nucleotide sequence ID" value="NZ_SJPJ01000001.1"/>
</dbReference>
<dbReference type="NCBIfam" id="TIGR00745">
    <property type="entry name" value="apbA_panE"/>
    <property type="match status" value="1"/>
</dbReference>
<feature type="domain" description="Ketopantoate reductase N-terminal" evidence="10">
    <location>
        <begin position="6"/>
        <end position="152"/>
    </location>
</feature>
<organism evidence="12 13">
    <name type="scientific">Novipirellula herctigrandis</name>
    <dbReference type="NCBI Taxonomy" id="2527986"/>
    <lineage>
        <taxon>Bacteria</taxon>
        <taxon>Pseudomonadati</taxon>
        <taxon>Planctomycetota</taxon>
        <taxon>Planctomycetia</taxon>
        <taxon>Pirellulales</taxon>
        <taxon>Pirellulaceae</taxon>
        <taxon>Novipirellula</taxon>
    </lineage>
</organism>
<comment type="similarity">
    <text evidence="2 9">Belongs to the ketopantoate reductase family.</text>
</comment>
<dbReference type="Proteomes" id="UP000315010">
    <property type="component" value="Unassembled WGS sequence"/>
</dbReference>
<comment type="caution">
    <text evidence="12">The sequence shown here is derived from an EMBL/GenBank/DDBJ whole genome shotgun (WGS) entry which is preliminary data.</text>
</comment>
<evidence type="ECO:0000256" key="3">
    <source>
        <dbReference type="ARBA" id="ARBA00013014"/>
    </source>
</evidence>
<comment type="catalytic activity">
    <reaction evidence="8 9">
        <text>(R)-pantoate + NADP(+) = 2-dehydropantoate + NADPH + H(+)</text>
        <dbReference type="Rhea" id="RHEA:16233"/>
        <dbReference type="ChEBI" id="CHEBI:11561"/>
        <dbReference type="ChEBI" id="CHEBI:15378"/>
        <dbReference type="ChEBI" id="CHEBI:15980"/>
        <dbReference type="ChEBI" id="CHEBI:57783"/>
        <dbReference type="ChEBI" id="CHEBI:58349"/>
        <dbReference type="EC" id="1.1.1.169"/>
    </reaction>
</comment>
<dbReference type="SUPFAM" id="SSF51735">
    <property type="entry name" value="NAD(P)-binding Rossmann-fold domains"/>
    <property type="match status" value="1"/>
</dbReference>